<dbReference type="GO" id="GO:0004842">
    <property type="term" value="F:ubiquitin-protein transferase activity"/>
    <property type="evidence" value="ECO:0007669"/>
    <property type="project" value="InterPro"/>
</dbReference>
<evidence type="ECO:0000313" key="3">
    <source>
        <dbReference type="EMBL" id="CAG8508414.1"/>
    </source>
</evidence>
<reference evidence="3" key="1">
    <citation type="submission" date="2021-06" db="EMBL/GenBank/DDBJ databases">
        <authorList>
            <person name="Kallberg Y."/>
            <person name="Tangrot J."/>
            <person name="Rosling A."/>
        </authorList>
    </citation>
    <scope>NUCLEOTIDE SEQUENCE</scope>
    <source>
        <strain evidence="3">MA453B</strain>
    </source>
</reference>
<evidence type="ECO:0000256" key="2">
    <source>
        <dbReference type="SAM" id="MobiDB-lite"/>
    </source>
</evidence>
<dbReference type="Gene3D" id="2.60.40.10">
    <property type="entry name" value="Immunoglobulins"/>
    <property type="match status" value="1"/>
</dbReference>
<dbReference type="InterPro" id="IPR027417">
    <property type="entry name" value="P-loop_NTPase"/>
</dbReference>
<name>A0A9N9F3P1_9GLOM</name>
<dbReference type="InterPro" id="IPR031248">
    <property type="entry name" value="RNF213"/>
</dbReference>
<protein>
    <submittedName>
        <fullName evidence="3">16084_t:CDS:1</fullName>
    </submittedName>
</protein>
<keyword evidence="1" id="KW-0175">Coiled coil</keyword>
<proteinExistence type="predicted"/>
<dbReference type="GO" id="GO:0030246">
    <property type="term" value="F:carbohydrate binding"/>
    <property type="evidence" value="ECO:0007669"/>
    <property type="project" value="InterPro"/>
</dbReference>
<feature type="coiled-coil region" evidence="1">
    <location>
        <begin position="946"/>
        <end position="973"/>
    </location>
</feature>
<dbReference type="Proteomes" id="UP000789405">
    <property type="component" value="Unassembled WGS sequence"/>
</dbReference>
<dbReference type="SUPFAM" id="SSF49452">
    <property type="entry name" value="Starch-binding domain-like"/>
    <property type="match status" value="1"/>
</dbReference>
<dbReference type="PANTHER" id="PTHR22605">
    <property type="entry name" value="RZ-TYPE DOMAIN-CONTAINING PROTEIN"/>
    <property type="match status" value="1"/>
</dbReference>
<accession>A0A9N9F3P1</accession>
<sequence length="3628" mass="419667">MGDKDTRGSSSTTAASQNGGVNTSDMNIDTNLSNTTVFAVHLPHIDSSTQPAVFGSCVSLGEWKEAKVQLRQILKTTLWISDHVQIPIAEDVSYKYVMIVKGIFKQSIEYEGNSQSTNRRMTFRKNQFDIWQNSNKFRIDKEYLKGDFRFVESIYVSIKGIDSLRDKIMDYQYIMKNYQEYTIHATNFKFINKKLLESTKKEQRFFLCILLGHLQSHAYMPAYSLPESFQSANMLEDLASVDPDFILSDIRHLILVAIRILVQHNSLQGSTSWFRMFSLAPKLDPSYSFIDSAESYDFKNNRDQFHMALMENVKPHINELINRLDVFHKVMKKLINITYGLESLIFLWNDIIGLERTDDHLCKVIKRRMNEFIKFDDPSRLKEHFNLFPNELQDIVAPEFRNKLIKSLNERNCKWQNKNIDSFQELLQDDSLQWPLDEYAKALDAIADSDQILVLETFPDVIKCVLKKKLLKRDEYVLETSIKWLEKIISYRTSKANAKSANNKDNIAYIIFYNLSPMYPLVLNYPKFCNKLKLVADKSAGPLSDDVILSVASYVEDFDIDVIDHFGALLKTRIERNIQEPDNQLLKKISQICDCTNDPTNINVNSSFCEEILCLILERLQKQSDKKALDQEFHKSSSIRFAQFWTVIFRAKGHTRELHSHPYVQSVRDHIVRLAISAANSTIVIGLLQELFEHSVDNNDILINYFNSAIENQPEDNVNLIITDRILDDLRQQCKKYQTVFTKLTKFYDRFYPSDLINNYREYREDLLKRQNEIDNITLEETIAQDYWSIHCATIDVMESTYKFVESQIFNNVFLAVLKAEDRILTVDIVTTELIQMAIEKFNTICKQYEDWENIICSEANMLWQNVDLTNVEFEVYFITPNCIRFTQAHTDYRRSQEEKKLIAAAKYLVSMYSLKQKLINLITVLDTLKIPYSQRLWVKKIFQSLEEEGLKLSQLQKIIEELEKNIDKYKLEKCWAIIKEMADSKDFLIFLQSLVGHDLKNLINGVDDHSDERLIQEDTVSTFIRIKQILEPLVAKSEDSASADLAVDRFLKNLITVISKNPTLSGKLRLCNAHAQALKNMYENISNRGEVTKERIYYAVTKGEYTFQRIDDEEYKCTATLSYQSHNARDENALTKYTFNDLQDLRGRALLIAKSPVNAKTSDDSSKSSEISAFHMNEFVVQVDLAQQIINVSSQLVELGHFDYRDFKVSTKSTRQSTELLQTLNENLQEWKDIVGTAQQDHYYLTFFLARQILVFYDYFTSSKSNEENNKDKCAMLLRLVNDKAELPPIVEKHIDSTDTHLDILCGIGERLGEIFDKVPAKKRPITADVEQIMSDVVHPGQLFVAACTDKFRVPNIIMSLYAVNLNRCYPESWQLLICKASTTAEELLIFTKRCFFAEKNGDQLFSIANVENLDFELQYQLVTHIRSLSQQERQFNLALICCRENGMQHHILDQFSEYVHITNGLNADSMRNIYKELCPNVFTISSDLSGQGKTEWIKEYSFNNGLTPRSVLVSDGATFEKLVKKLSETKIRIFESLHLNIMLINHPYDVNMFLFELLTFRVVSNGINIAFIPSKTLVFIEVASTMNQYLLNSLPITGYLVKEHLTWNIKKLAISYNYNSPIQVVARYLDAYDQDIINQENIDIIIPEDGEIIQISQNRCQELFQRYFFGNHTQDVTSYRFLEIFFNVLADQLVRLSSSTFFRVETLREMVEDKSVRKTLLETLLDVSIDFATRSVESKTEQLKHLPNAETANLGTIKHWEDSNHLLVFFMSQTPDSICALYRDREKVPDDVVNLLKSQYVGAGTPAKGKAVDILDNFDDMHPDEILKKLECLARTTLDKREYQPYALSADNLLKMALILLRARANVPVVCCGEAGCGKTSLIKFLSIVVDVEFRALNLHAGIREQEILDFMSDAEKIAETRQVWLFFDEINTCNHIGLLADLIAHRQIHGQAIHPNIRLFSACNPYRLRQNSDTQAGLLAKRYEEQSKLAYQVHPLPDQIIDYVWDYGVLKPSDEKTYIHIMVNTSLEKQSNLFPELLFASQQFTRVHEGVHSVSLRDVKRAIILVKYFYKSLKNRPKPSLSFTQAQAYRDYPSRNGPDPMVLSFILSLSLCYQVRIYDQKLREQYCERMCEVFDKFKPKSIKTKMTPTLFAKIIREEQENYMIRMTKPPQTAENEALLENVLTMVVSIFTKIPLFVIGAPGASKSLAIRLVSQNLRGADSDDPYFKTLPQVRKIYTHLYIGLAETSPYNPLKVLHSLLEPSYPNELPNVSVIGISNWRLDNSKSSRALLVQRPKFEEKDLSDTAERLFEKKNWLVWSNRTAKLKSLASSYLRYEKEQLIENFHGLRDYYSLIKSLSDNELTVESTQMALARNFGGIKQMNNQYLTHFKDVIDTFHGGSSCGEVERWYDFYFHQKHDDLNTYIQSKLEDYDDTENDNIDNNEYSDNIDDNENAENIDNNENCENIENKKRGFDESRELNFEERLLDEVSKMMIGKLYRIDMDNVENELSTWQHDVVNVLSLSTKLPNPSNSPAMHKLRIYNDLSKSFDLPKLIEIQEFEDEKEVISEQFIDMVFERFNELPLTENNLSSRRSFINRCIAILPLESPIRLHLYKKVFSQEPLPLTFPTIHRIFHAEDDDIFIDLINDPREVLIESEQIDFDIDDNDDEEQEPVDYDQIFHINDLNQLRGDDTPLKELIKIVLNPIAGEIINHRISFAGMIITRLYLIQAAREWNQSETLLANHITKFLDNKQDKNRIPPIYKQTLTKFLVNKQELCRIGPEDDNRRVYMASVIAHVIALHISVPQDLSPLAMYMQAIQDCRNDFILGCPSDEQTVVINAVMMSNMADKRLTSSCPKCKRVIGGQVYDRPAVGNARLDHIPLTQPKDAADQRGYIIETQNAEDSYSVRSVTPASYRIIHLFTHTIIGIQAPSQQVTRFIKGNTNANNLGENDIAEYCAAHINHDWDILKKILACGDEQLALLLHAIISEMTRQPMQKQAKLNTPNEREAWEVQFSQKYVSPLIKNVMGSVTDFRMQLETNSVNAQPKIEAEINEMVTLNDLYVENHLPRLWRLIGETNFDNFRAYFLNNAEYKESFPFLAVFLKHEKYLSLIRCLPPLVKFTQILHTSLSYRIERQDARTSTFRKFINNESENDDTGETVRSLKSAFNLFAEAWNKLIPHVKRYQCLEFPYKMPEMNEDMQVLLGLYEEANEGLFLCGAIDFLVQLQNDFLKDVIEIPSVKCQSLKFLEQTEMQTKKNGKQTIPPVYQLQSISLENIRSVHIVSYEYNTNNFGYSQFDLRIGHGREIQYDLNKIEAELAFELVHEKAFIVPNEQKSYLEPFVYHKEIFQESMTILSEIKELVEQEPIPDDKKALFVGTYSSINRPFAGESSAFTAITFAFENPKDLLSTLEMIVCFLKRTSGGDGNTLITDYIENWMKLTVLKESNSSYRLLSRAGLQLKHIVALYELVEEHVADVVANCIHHKYKAKLSEPLKRDISKAIGFESSKQEQAYDAKSCIPAGVFATALKRFIVRYLTTSENINENVNLSDYMVEDEGLECWPDWADKNIIKNKFPSSLLVSHTFETYQYTKYTIEKTRAKKPDPVKEDTGSNQRKNIKKGKAKFVDKT</sequence>
<feature type="compositionally biased region" description="Basic and acidic residues" evidence="2">
    <location>
        <begin position="3598"/>
        <end position="3609"/>
    </location>
</feature>
<organism evidence="3 4">
    <name type="scientific">Dentiscutata erythropus</name>
    <dbReference type="NCBI Taxonomy" id="1348616"/>
    <lineage>
        <taxon>Eukaryota</taxon>
        <taxon>Fungi</taxon>
        <taxon>Fungi incertae sedis</taxon>
        <taxon>Mucoromycota</taxon>
        <taxon>Glomeromycotina</taxon>
        <taxon>Glomeromycetes</taxon>
        <taxon>Diversisporales</taxon>
        <taxon>Gigasporaceae</taxon>
        <taxon>Dentiscutata</taxon>
    </lineage>
</organism>
<comment type="caution">
    <text evidence="3">The sequence shown here is derived from an EMBL/GenBank/DDBJ whole genome shotgun (WGS) entry which is preliminary data.</text>
</comment>
<feature type="region of interest" description="Disordered" evidence="2">
    <location>
        <begin position="1"/>
        <end position="26"/>
    </location>
</feature>
<evidence type="ECO:0000313" key="4">
    <source>
        <dbReference type="Proteomes" id="UP000789405"/>
    </source>
</evidence>
<dbReference type="PANTHER" id="PTHR22605:SF1">
    <property type="entry name" value="RZ-TYPE DOMAIN-CONTAINING PROTEIN"/>
    <property type="match status" value="1"/>
</dbReference>
<feature type="compositionally biased region" description="Polar residues" evidence="2">
    <location>
        <begin position="8"/>
        <end position="26"/>
    </location>
</feature>
<dbReference type="InterPro" id="IPR013784">
    <property type="entry name" value="Carb-bd-like_fold"/>
</dbReference>
<dbReference type="GO" id="GO:0016887">
    <property type="term" value="F:ATP hydrolysis activity"/>
    <property type="evidence" value="ECO:0007669"/>
    <property type="project" value="InterPro"/>
</dbReference>
<dbReference type="SUPFAM" id="SSF52540">
    <property type="entry name" value="P-loop containing nucleoside triphosphate hydrolases"/>
    <property type="match status" value="1"/>
</dbReference>
<dbReference type="Gene3D" id="3.40.50.300">
    <property type="entry name" value="P-loop containing nucleotide triphosphate hydrolases"/>
    <property type="match status" value="1"/>
</dbReference>
<dbReference type="OrthoDB" id="2400221at2759"/>
<gene>
    <name evidence="3" type="ORF">DERYTH_LOCUS3260</name>
</gene>
<dbReference type="InterPro" id="IPR013783">
    <property type="entry name" value="Ig-like_fold"/>
</dbReference>
<evidence type="ECO:0000256" key="1">
    <source>
        <dbReference type="SAM" id="Coils"/>
    </source>
</evidence>
<keyword evidence="4" id="KW-1185">Reference proteome</keyword>
<feature type="region of interest" description="Disordered" evidence="2">
    <location>
        <begin position="3598"/>
        <end position="3628"/>
    </location>
</feature>
<dbReference type="EMBL" id="CAJVPY010001125">
    <property type="protein sequence ID" value="CAG8508414.1"/>
    <property type="molecule type" value="Genomic_DNA"/>
</dbReference>